<gene>
    <name evidence="1" type="ORF">GB927_025730</name>
</gene>
<keyword evidence="2" id="KW-1185">Reference proteome</keyword>
<sequence>MVLMKQFVPEPLPEPDEPSFNHLHRACLSWVYYLRAESEVKKQALLYEAARHLMLLQPCGDEGEEVYLQVWEAIRRRELARVSIKTKAGYNYVQATDEGGFSTFKVITY</sequence>
<dbReference type="Proteomes" id="UP000996601">
    <property type="component" value="Unassembled WGS sequence"/>
</dbReference>
<dbReference type="EMBL" id="WHSB02000012">
    <property type="protein sequence ID" value="MCQ4633466.1"/>
    <property type="molecule type" value="Genomic_DNA"/>
</dbReference>
<comment type="caution">
    <text evidence="1">The sequence shown here is derived from an EMBL/GenBank/DDBJ whole genome shotgun (WGS) entry which is preliminary data.</text>
</comment>
<protein>
    <submittedName>
        <fullName evidence="1">Uncharacterized protein</fullName>
    </submittedName>
</protein>
<proteinExistence type="predicted"/>
<name>A0ABT1RE45_9HYPH</name>
<reference evidence="1" key="1">
    <citation type="submission" date="2021-07" db="EMBL/GenBank/DDBJ databases">
        <title>Shinella sp. nov., a novel member of the genus Shinella from water.</title>
        <authorList>
            <person name="Deng Y."/>
        </authorList>
    </citation>
    <scope>NUCLEOTIDE SEQUENCE</scope>
    <source>
        <strain evidence="1">CPCC 100929</strain>
    </source>
</reference>
<evidence type="ECO:0000313" key="2">
    <source>
        <dbReference type="Proteomes" id="UP000996601"/>
    </source>
</evidence>
<evidence type="ECO:0000313" key="1">
    <source>
        <dbReference type="EMBL" id="MCQ4633466.1"/>
    </source>
</evidence>
<organism evidence="1 2">
    <name type="scientific">Shinella lacus</name>
    <dbReference type="NCBI Taxonomy" id="2654216"/>
    <lineage>
        <taxon>Bacteria</taxon>
        <taxon>Pseudomonadati</taxon>
        <taxon>Pseudomonadota</taxon>
        <taxon>Alphaproteobacteria</taxon>
        <taxon>Hyphomicrobiales</taxon>
        <taxon>Rhizobiaceae</taxon>
        <taxon>Shinella</taxon>
    </lineage>
</organism>
<accession>A0ABT1RE45</accession>